<evidence type="ECO:0000313" key="1">
    <source>
        <dbReference type="EMBL" id="GIX75209.1"/>
    </source>
</evidence>
<keyword evidence="2" id="KW-1185">Reference proteome</keyword>
<dbReference type="AlphaFoldDB" id="A0AAV4MW98"/>
<gene>
    <name evidence="1" type="ORF">CEXT_407741</name>
</gene>
<evidence type="ECO:0008006" key="3">
    <source>
        <dbReference type="Google" id="ProtNLM"/>
    </source>
</evidence>
<proteinExistence type="predicted"/>
<comment type="caution">
    <text evidence="1">The sequence shown here is derived from an EMBL/GenBank/DDBJ whole genome shotgun (WGS) entry which is preliminary data.</text>
</comment>
<reference evidence="1 2" key="1">
    <citation type="submission" date="2021-06" db="EMBL/GenBank/DDBJ databases">
        <title>Caerostris extrusa draft genome.</title>
        <authorList>
            <person name="Kono N."/>
            <person name="Arakawa K."/>
        </authorList>
    </citation>
    <scope>NUCLEOTIDE SEQUENCE [LARGE SCALE GENOMIC DNA]</scope>
</reference>
<protein>
    <recommendedName>
        <fullName evidence="3">Ribosomal protein S10</fullName>
    </recommendedName>
</protein>
<name>A0AAV4MW98_CAEEX</name>
<evidence type="ECO:0000313" key="2">
    <source>
        <dbReference type="Proteomes" id="UP001054945"/>
    </source>
</evidence>
<sequence length="138" mass="16219">MFIPEYIPLSLSSGVDTEMTLIRKKDFRRVLQSLCHQSKRYNTKRPFLQSLQLTSQAFYPSQAQDTLEERTPICHLHFRRIPFSLSSLVFLNKGKRRNCEELFAVTTILLEKERAGLLLVIRFRKDPPPQLPFRIIGR</sequence>
<dbReference type="EMBL" id="BPLR01002569">
    <property type="protein sequence ID" value="GIX75209.1"/>
    <property type="molecule type" value="Genomic_DNA"/>
</dbReference>
<accession>A0AAV4MW98</accession>
<organism evidence="1 2">
    <name type="scientific">Caerostris extrusa</name>
    <name type="common">Bark spider</name>
    <name type="synonym">Caerostris bankana</name>
    <dbReference type="NCBI Taxonomy" id="172846"/>
    <lineage>
        <taxon>Eukaryota</taxon>
        <taxon>Metazoa</taxon>
        <taxon>Ecdysozoa</taxon>
        <taxon>Arthropoda</taxon>
        <taxon>Chelicerata</taxon>
        <taxon>Arachnida</taxon>
        <taxon>Araneae</taxon>
        <taxon>Araneomorphae</taxon>
        <taxon>Entelegynae</taxon>
        <taxon>Araneoidea</taxon>
        <taxon>Araneidae</taxon>
        <taxon>Caerostris</taxon>
    </lineage>
</organism>
<dbReference type="Proteomes" id="UP001054945">
    <property type="component" value="Unassembled WGS sequence"/>
</dbReference>